<dbReference type="AlphaFoldDB" id="A0A371EW81"/>
<sequence length="207" mass="23920">MDIDQFIIPSHFRELVVDPFDETQDPYINLQASQTQVTIHTFNDLATTFISQFTTNRVKRLEVIDLFDIRQAKGKSLKKYYACFNNAIVQVNDLDPKYFVKAFQKGLRVGQFSDSLALRRPASMGEIRVKVEKHIKVKEDQADKIRVERDIPTISSKANCTHSGKAHHRQGSKPDAMTTQFTSFKLKRRHILKEVYHTQLLDIPLTN</sequence>
<keyword evidence="3" id="KW-1185">Reference proteome</keyword>
<dbReference type="Proteomes" id="UP000257109">
    <property type="component" value="Unassembled WGS sequence"/>
</dbReference>
<dbReference type="Pfam" id="PF03732">
    <property type="entry name" value="Retrotrans_gag"/>
    <property type="match status" value="1"/>
</dbReference>
<protein>
    <recommendedName>
        <fullName evidence="1">Retrotransposon gag domain-containing protein</fullName>
    </recommendedName>
</protein>
<feature type="domain" description="Retrotransposon gag" evidence="1">
    <location>
        <begin position="22"/>
        <end position="108"/>
    </location>
</feature>
<feature type="non-terminal residue" evidence="2">
    <location>
        <position position="1"/>
    </location>
</feature>
<dbReference type="EMBL" id="QJKJ01011768">
    <property type="protein sequence ID" value="RDX70273.1"/>
    <property type="molecule type" value="Genomic_DNA"/>
</dbReference>
<dbReference type="OrthoDB" id="1752139at2759"/>
<gene>
    <name evidence="2" type="ORF">CR513_50508</name>
</gene>
<comment type="caution">
    <text evidence="2">The sequence shown here is derived from an EMBL/GenBank/DDBJ whole genome shotgun (WGS) entry which is preliminary data.</text>
</comment>
<organism evidence="2 3">
    <name type="scientific">Mucuna pruriens</name>
    <name type="common">Velvet bean</name>
    <name type="synonym">Dolichos pruriens</name>
    <dbReference type="NCBI Taxonomy" id="157652"/>
    <lineage>
        <taxon>Eukaryota</taxon>
        <taxon>Viridiplantae</taxon>
        <taxon>Streptophyta</taxon>
        <taxon>Embryophyta</taxon>
        <taxon>Tracheophyta</taxon>
        <taxon>Spermatophyta</taxon>
        <taxon>Magnoliopsida</taxon>
        <taxon>eudicotyledons</taxon>
        <taxon>Gunneridae</taxon>
        <taxon>Pentapetalae</taxon>
        <taxon>rosids</taxon>
        <taxon>fabids</taxon>
        <taxon>Fabales</taxon>
        <taxon>Fabaceae</taxon>
        <taxon>Papilionoideae</taxon>
        <taxon>50 kb inversion clade</taxon>
        <taxon>NPAAA clade</taxon>
        <taxon>indigoferoid/millettioid clade</taxon>
        <taxon>Phaseoleae</taxon>
        <taxon>Mucuna</taxon>
    </lineage>
</organism>
<evidence type="ECO:0000313" key="3">
    <source>
        <dbReference type="Proteomes" id="UP000257109"/>
    </source>
</evidence>
<reference evidence="2" key="1">
    <citation type="submission" date="2018-05" db="EMBL/GenBank/DDBJ databases">
        <title>Draft genome of Mucuna pruriens seed.</title>
        <authorList>
            <person name="Nnadi N.E."/>
            <person name="Vos R."/>
            <person name="Hasami M.H."/>
            <person name="Devisetty U.K."/>
            <person name="Aguiy J.C."/>
        </authorList>
    </citation>
    <scope>NUCLEOTIDE SEQUENCE [LARGE SCALE GENOMIC DNA]</scope>
    <source>
        <strain evidence="2">JCA_2017</strain>
    </source>
</reference>
<evidence type="ECO:0000259" key="1">
    <source>
        <dbReference type="Pfam" id="PF03732"/>
    </source>
</evidence>
<dbReference type="InterPro" id="IPR005162">
    <property type="entry name" value="Retrotrans_gag_dom"/>
</dbReference>
<evidence type="ECO:0000313" key="2">
    <source>
        <dbReference type="EMBL" id="RDX70273.1"/>
    </source>
</evidence>
<name>A0A371EW81_MUCPR</name>
<accession>A0A371EW81</accession>
<proteinExistence type="predicted"/>